<dbReference type="Proteomes" id="UP000318616">
    <property type="component" value="Unassembled WGS sequence"/>
</dbReference>
<gene>
    <name evidence="2" type="ORF">EWV88_01385</name>
</gene>
<dbReference type="Pfam" id="PF15738">
    <property type="entry name" value="YafQ_toxin"/>
    <property type="match status" value="1"/>
</dbReference>
<accession>A0A552MAE2</accession>
<dbReference type="Gene3D" id="3.30.2310.20">
    <property type="entry name" value="RelE-like"/>
    <property type="match status" value="1"/>
</dbReference>
<dbReference type="SUPFAM" id="SSF143011">
    <property type="entry name" value="RelE-like"/>
    <property type="match status" value="1"/>
</dbReference>
<sequence>MLYLPSSSLVPLSGSDGFKRSFKKLIKKNPQLKPKIFDVLRKLAEDPFTLSLKTHKLSGNLEGLWSCTVAYDCRIIFSFSEDGEYLEVIILLIDIGSHDQVYRK</sequence>
<proteinExistence type="predicted"/>
<keyword evidence="1" id="KW-1277">Toxin-antitoxin system</keyword>
<organism evidence="2 3">
    <name type="scientific">Microcystis wesenbergii Mw_MB_S_20031200_S109D</name>
    <dbReference type="NCBI Taxonomy" id="2486241"/>
    <lineage>
        <taxon>Bacteria</taxon>
        <taxon>Bacillati</taxon>
        <taxon>Cyanobacteriota</taxon>
        <taxon>Cyanophyceae</taxon>
        <taxon>Oscillatoriophycideae</taxon>
        <taxon>Chroococcales</taxon>
        <taxon>Microcystaceae</taxon>
        <taxon>Microcystis</taxon>
    </lineage>
</organism>
<evidence type="ECO:0000256" key="1">
    <source>
        <dbReference type="ARBA" id="ARBA00022649"/>
    </source>
</evidence>
<dbReference type="InterPro" id="IPR035093">
    <property type="entry name" value="RelE/ParE_toxin_dom_sf"/>
</dbReference>
<evidence type="ECO:0000313" key="3">
    <source>
        <dbReference type="Proteomes" id="UP000318616"/>
    </source>
</evidence>
<dbReference type="InterPro" id="IPR007712">
    <property type="entry name" value="RelE/ParE_toxin"/>
</dbReference>
<protein>
    <submittedName>
        <fullName evidence="2">Type II toxin-antitoxin system mRNA interferase toxin, RelE/StbE family</fullName>
    </submittedName>
</protein>
<reference evidence="2 3" key="1">
    <citation type="submission" date="2019-01" db="EMBL/GenBank/DDBJ databases">
        <title>Coherence of Microcystis species and biogeography revealed through population genomics.</title>
        <authorList>
            <person name="Perez-Carrascal O.M."/>
            <person name="Terrat Y."/>
            <person name="Giani A."/>
            <person name="Fortin N."/>
            <person name="Tromas N."/>
            <person name="Shapiro B.J."/>
        </authorList>
    </citation>
    <scope>NUCLEOTIDE SEQUENCE [LARGE SCALE GENOMIC DNA]</scope>
    <source>
        <strain evidence="2">Mw_MB_S_20031200_S109D</strain>
    </source>
</reference>
<dbReference type="NCBIfam" id="TIGR02385">
    <property type="entry name" value="RelE_StbE"/>
    <property type="match status" value="1"/>
</dbReference>
<dbReference type="EMBL" id="SFAP01000020">
    <property type="protein sequence ID" value="TRV29426.1"/>
    <property type="molecule type" value="Genomic_DNA"/>
</dbReference>
<name>A0A552MAE2_9CHRO</name>
<dbReference type="AlphaFoldDB" id="A0A552MAE2"/>
<dbReference type="InterPro" id="IPR004386">
    <property type="entry name" value="Toxin_YafQ-like"/>
</dbReference>
<comment type="caution">
    <text evidence="2">The sequence shown here is derived from an EMBL/GenBank/DDBJ whole genome shotgun (WGS) entry which is preliminary data.</text>
</comment>
<evidence type="ECO:0000313" key="2">
    <source>
        <dbReference type="EMBL" id="TRV29426.1"/>
    </source>
</evidence>